<organism evidence="4 5">
    <name type="scientific">Eiseniibacteriota bacterium</name>
    <dbReference type="NCBI Taxonomy" id="2212470"/>
    <lineage>
        <taxon>Bacteria</taxon>
        <taxon>Candidatus Eiseniibacteriota</taxon>
    </lineage>
</organism>
<dbReference type="CDD" id="cd00555">
    <property type="entry name" value="Maf"/>
    <property type="match status" value="1"/>
</dbReference>
<proteinExistence type="inferred from homology"/>
<accession>A0A937XBW2</accession>
<name>A0A937XBW2_UNCEI</name>
<dbReference type="NCBIfam" id="TIGR00172">
    <property type="entry name" value="maf"/>
    <property type="match status" value="1"/>
</dbReference>
<dbReference type="PIRSF" id="PIRSF006305">
    <property type="entry name" value="Maf"/>
    <property type="match status" value="1"/>
</dbReference>
<dbReference type="EC" id="3.6.1.9" evidence="3"/>
<dbReference type="HAMAP" id="MF_00528">
    <property type="entry name" value="Maf"/>
    <property type="match status" value="1"/>
</dbReference>
<feature type="active site" description="Proton acceptor" evidence="3">
    <location>
        <position position="92"/>
    </location>
</feature>
<dbReference type="Proteomes" id="UP000748308">
    <property type="component" value="Unassembled WGS sequence"/>
</dbReference>
<keyword evidence="2 3" id="KW-0378">Hydrolase</keyword>
<dbReference type="InterPro" id="IPR003697">
    <property type="entry name" value="Maf-like"/>
</dbReference>
<reference evidence="4" key="1">
    <citation type="submission" date="2019-03" db="EMBL/GenBank/DDBJ databases">
        <title>Lake Tanganyika Metagenome-Assembled Genomes (MAGs).</title>
        <authorList>
            <person name="Tran P."/>
        </authorList>
    </citation>
    <scope>NUCLEOTIDE SEQUENCE</scope>
    <source>
        <strain evidence="4">M_DeepCast_400m_m2_100</strain>
    </source>
</reference>
<feature type="site" description="Important for substrate specificity" evidence="3">
    <location>
        <position position="34"/>
    </location>
</feature>
<evidence type="ECO:0000256" key="2">
    <source>
        <dbReference type="ARBA" id="ARBA00022801"/>
    </source>
</evidence>
<comment type="similarity">
    <text evidence="3">Belongs to the Maf family. YhdE subfamily.</text>
</comment>
<gene>
    <name evidence="4" type="primary">maf</name>
    <name evidence="4" type="ORF">FJY75_07110</name>
</gene>
<dbReference type="AlphaFoldDB" id="A0A937XBW2"/>
<dbReference type="InterPro" id="IPR029001">
    <property type="entry name" value="ITPase-like_fam"/>
</dbReference>
<dbReference type="EMBL" id="VGIY01000151">
    <property type="protein sequence ID" value="MBM3317606.1"/>
    <property type="molecule type" value="Genomic_DNA"/>
</dbReference>
<evidence type="ECO:0000313" key="4">
    <source>
        <dbReference type="EMBL" id="MBM3317606.1"/>
    </source>
</evidence>
<comment type="caution">
    <text evidence="3">Lacks conserved residue(s) required for the propagation of feature annotation.</text>
</comment>
<dbReference type="PANTHER" id="PTHR43213:SF5">
    <property type="entry name" value="BIFUNCTIONAL DTTP_UTP PYROPHOSPHATASE_METHYLTRANSFERASE PROTEIN-RELATED"/>
    <property type="match status" value="1"/>
</dbReference>
<dbReference type="Gene3D" id="3.90.950.10">
    <property type="match status" value="1"/>
</dbReference>
<dbReference type="SUPFAM" id="SSF52972">
    <property type="entry name" value="ITPase-like"/>
    <property type="match status" value="1"/>
</dbReference>
<keyword evidence="3" id="KW-0546">Nucleotide metabolism</keyword>
<dbReference type="Pfam" id="PF02545">
    <property type="entry name" value="Maf"/>
    <property type="match status" value="1"/>
</dbReference>
<comment type="function">
    <text evidence="3">Nucleoside triphosphate pyrophosphatase that hydrolyzes dTTP and UTP. May have a dual role in cell division arrest and in preventing the incorporation of modified nucleotides into cellular nucleic acids.</text>
</comment>
<comment type="catalytic activity">
    <reaction evidence="3">
        <text>dTTP + H2O = dTMP + diphosphate + H(+)</text>
        <dbReference type="Rhea" id="RHEA:28534"/>
        <dbReference type="ChEBI" id="CHEBI:15377"/>
        <dbReference type="ChEBI" id="CHEBI:15378"/>
        <dbReference type="ChEBI" id="CHEBI:33019"/>
        <dbReference type="ChEBI" id="CHEBI:37568"/>
        <dbReference type="ChEBI" id="CHEBI:63528"/>
        <dbReference type="EC" id="3.6.1.9"/>
    </reaction>
</comment>
<comment type="caution">
    <text evidence="4">The sequence shown here is derived from an EMBL/GenBank/DDBJ whole genome shotgun (WGS) entry which is preliminary data.</text>
</comment>
<dbReference type="GO" id="GO:0009117">
    <property type="term" value="P:nucleotide metabolic process"/>
    <property type="evidence" value="ECO:0007669"/>
    <property type="project" value="UniProtKB-KW"/>
</dbReference>
<dbReference type="PANTHER" id="PTHR43213">
    <property type="entry name" value="BIFUNCTIONAL DTTP/UTP PYROPHOSPHATASE/METHYLTRANSFERASE PROTEIN-RELATED"/>
    <property type="match status" value="1"/>
</dbReference>
<evidence type="ECO:0000256" key="3">
    <source>
        <dbReference type="HAMAP-Rule" id="MF_00528"/>
    </source>
</evidence>
<comment type="cofactor">
    <cofactor evidence="1 3">
        <name>a divalent metal cation</name>
        <dbReference type="ChEBI" id="CHEBI:60240"/>
    </cofactor>
</comment>
<comment type="subcellular location">
    <subcellularLocation>
        <location evidence="3">Cytoplasm</location>
    </subcellularLocation>
</comment>
<feature type="site" description="Important for substrate specificity" evidence="3">
    <location>
        <position position="93"/>
    </location>
</feature>
<dbReference type="GO" id="GO:0047429">
    <property type="term" value="F:nucleoside triphosphate diphosphatase activity"/>
    <property type="evidence" value="ECO:0007669"/>
    <property type="project" value="UniProtKB-EC"/>
</dbReference>
<sequence length="214" mass="22766">MVVDALPRASAAEAGRRLLRGGSEPLYLASRSPRRRHLLQMLGARFSVLEPDEDGGGPRPGETPAAYAVRQAETKALSVAERVAEGVVLGADTIVCLDGAVLEKPSDAGEAAAYLRRLSGRAHEVYTGIALARVPGLGRASAVERSRVVFADLDESTIADYVATKEPLDKAGAYGIQGYGALLVAAIEGCYFNVMGLPLARLRALFREFETARR</sequence>
<keyword evidence="3" id="KW-0963">Cytoplasm</keyword>
<feature type="site" description="Important for substrate specificity" evidence="3">
    <location>
        <position position="177"/>
    </location>
</feature>
<dbReference type="GO" id="GO:0005737">
    <property type="term" value="C:cytoplasm"/>
    <property type="evidence" value="ECO:0007669"/>
    <property type="project" value="UniProtKB-SubCell"/>
</dbReference>
<protein>
    <recommendedName>
        <fullName evidence="3">dTTP/UTP pyrophosphatase</fullName>
        <shortName evidence="3">dTTPase/UTPase</shortName>
        <ecNumber evidence="3">3.6.1.9</ecNumber>
    </recommendedName>
    <alternativeName>
        <fullName evidence="3">Nucleoside triphosphate pyrophosphatase</fullName>
    </alternativeName>
    <alternativeName>
        <fullName evidence="3">Nucleotide pyrophosphatase</fullName>
        <shortName evidence="3">Nucleotide PPase</shortName>
    </alternativeName>
</protein>
<evidence type="ECO:0000256" key="1">
    <source>
        <dbReference type="ARBA" id="ARBA00001968"/>
    </source>
</evidence>
<evidence type="ECO:0000313" key="5">
    <source>
        <dbReference type="Proteomes" id="UP000748308"/>
    </source>
</evidence>
<comment type="catalytic activity">
    <reaction evidence="3">
        <text>UTP + H2O = UMP + diphosphate + H(+)</text>
        <dbReference type="Rhea" id="RHEA:29395"/>
        <dbReference type="ChEBI" id="CHEBI:15377"/>
        <dbReference type="ChEBI" id="CHEBI:15378"/>
        <dbReference type="ChEBI" id="CHEBI:33019"/>
        <dbReference type="ChEBI" id="CHEBI:46398"/>
        <dbReference type="ChEBI" id="CHEBI:57865"/>
        <dbReference type="EC" id="3.6.1.9"/>
    </reaction>
</comment>